<organism evidence="1 2">
    <name type="scientific">Mycolicibacterium elephantis</name>
    <dbReference type="NCBI Taxonomy" id="81858"/>
    <lineage>
        <taxon>Bacteria</taxon>
        <taxon>Bacillati</taxon>
        <taxon>Actinomycetota</taxon>
        <taxon>Actinomycetes</taxon>
        <taxon>Mycobacteriales</taxon>
        <taxon>Mycobacteriaceae</taxon>
        <taxon>Mycolicibacterium</taxon>
    </lineage>
</organism>
<name>A0A0M2ZNL5_9MYCO</name>
<dbReference type="GO" id="GO:0051603">
    <property type="term" value="P:proteolysis involved in protein catabolic process"/>
    <property type="evidence" value="ECO:0007669"/>
    <property type="project" value="InterPro"/>
</dbReference>
<dbReference type="OrthoDB" id="4699671at2"/>
<dbReference type="SUPFAM" id="SSF56235">
    <property type="entry name" value="N-terminal nucleophile aminohydrolases (Ntn hydrolases)"/>
    <property type="match status" value="1"/>
</dbReference>
<dbReference type="EMBL" id="MVHP01000018">
    <property type="protein sequence ID" value="ORA64855.1"/>
    <property type="molecule type" value="Genomic_DNA"/>
</dbReference>
<reference evidence="1 2" key="1">
    <citation type="submission" date="2017-02" db="EMBL/GenBank/DDBJ databases">
        <title>The new phylogeny of genus Mycobacterium.</title>
        <authorList>
            <person name="Tortoli E."/>
            <person name="Trovato A."/>
            <person name="Cirillo D.M."/>
        </authorList>
    </citation>
    <scope>NUCLEOTIDE SEQUENCE [LARGE SCALE GENOMIC DNA]</scope>
    <source>
        <strain evidence="1 2">FI-09383</strain>
    </source>
</reference>
<protein>
    <submittedName>
        <fullName evidence="1">Proteasome protein</fullName>
    </submittedName>
</protein>
<dbReference type="Proteomes" id="UP000192772">
    <property type="component" value="Unassembled WGS sequence"/>
</dbReference>
<dbReference type="CDD" id="cd01901">
    <property type="entry name" value="Ntn_hydrolase"/>
    <property type="match status" value="1"/>
</dbReference>
<accession>A0A0M2ZNL5</accession>
<keyword evidence="1" id="KW-0647">Proteasome</keyword>
<dbReference type="RefSeq" id="WP_046750073.1">
    <property type="nucleotide sequence ID" value="NZ_LBNO01000001.1"/>
</dbReference>
<dbReference type="InterPro" id="IPR001353">
    <property type="entry name" value="Proteasome_sua/b"/>
</dbReference>
<evidence type="ECO:0000313" key="1">
    <source>
        <dbReference type="EMBL" id="ORA64855.1"/>
    </source>
</evidence>
<dbReference type="Gene3D" id="3.60.20.10">
    <property type="entry name" value="Glutamine Phosphoribosylpyrophosphate, subunit 1, domain 1"/>
    <property type="match status" value="1"/>
</dbReference>
<dbReference type="GO" id="GO:0005839">
    <property type="term" value="C:proteasome core complex"/>
    <property type="evidence" value="ECO:0007669"/>
    <property type="project" value="InterPro"/>
</dbReference>
<comment type="caution">
    <text evidence="1">The sequence shown here is derived from an EMBL/GenBank/DDBJ whole genome shotgun (WGS) entry which is preliminary data.</text>
</comment>
<gene>
    <name evidence="1" type="ORF">BST23_15890</name>
</gene>
<dbReference type="InterPro" id="IPR029055">
    <property type="entry name" value="Ntn_hydrolases_N"/>
</dbReference>
<sequence length="232" mass="25103">MTVVIALRCADGVVMASDSQITDPGRGLSYPAQKLHRMGEHAAWGGSGSRAVLYDLEQIFHAEPDAILEADDIGRALQQRAVPVLKYHYDNFIEDVPAADKSGATPATYVLAAGYAGDRPFIVDIDPHGLIGHYEETGFQAVGSGAPMAQQAYALLANFRMTERSVDHGLLAALRVLDALAVSSPSVGGPMDLCRITRDGAHHLDPDEVDGIRAQVDRWLKLEQRVLDELFD</sequence>
<dbReference type="STRING" id="81858.BST23_15890"/>
<dbReference type="Pfam" id="PF00227">
    <property type="entry name" value="Proteasome"/>
    <property type="match status" value="1"/>
</dbReference>
<proteinExistence type="predicted"/>
<evidence type="ECO:0000313" key="2">
    <source>
        <dbReference type="Proteomes" id="UP000192772"/>
    </source>
</evidence>
<dbReference type="AlphaFoldDB" id="A0A0M2ZNL5"/>